<accession>A0A023B527</accession>
<evidence type="ECO:0000256" key="5">
    <source>
        <dbReference type="SAM" id="MobiDB-lite"/>
    </source>
</evidence>
<dbReference type="Proteomes" id="UP000019763">
    <property type="component" value="Unassembled WGS sequence"/>
</dbReference>
<dbReference type="InterPro" id="IPR045234">
    <property type="entry name" value="Unkempt-like"/>
</dbReference>
<organism evidence="7 8">
    <name type="scientific">Gregarina niphandrodes</name>
    <name type="common">Septate eugregarine</name>
    <dbReference type="NCBI Taxonomy" id="110365"/>
    <lineage>
        <taxon>Eukaryota</taxon>
        <taxon>Sar</taxon>
        <taxon>Alveolata</taxon>
        <taxon>Apicomplexa</taxon>
        <taxon>Conoidasida</taxon>
        <taxon>Gregarinasina</taxon>
        <taxon>Eugregarinorida</taxon>
        <taxon>Gregarinidae</taxon>
        <taxon>Gregarina</taxon>
    </lineage>
</organism>
<dbReference type="GeneID" id="22913388"/>
<protein>
    <recommendedName>
        <fullName evidence="6">C3H1-type domain-containing protein</fullName>
    </recommendedName>
</protein>
<gene>
    <name evidence="7" type="ORF">GNI_094930</name>
</gene>
<dbReference type="InterPro" id="IPR000571">
    <property type="entry name" value="Znf_CCCH"/>
</dbReference>
<dbReference type="InterPro" id="IPR029021">
    <property type="entry name" value="Prot-tyrosine_phosphatase-like"/>
</dbReference>
<keyword evidence="2 4" id="KW-0863">Zinc-finger</keyword>
<dbReference type="PROSITE" id="PS50103">
    <property type="entry name" value="ZF_C3H1"/>
    <property type="match status" value="1"/>
</dbReference>
<feature type="domain" description="C3H1-type" evidence="6">
    <location>
        <begin position="694"/>
        <end position="731"/>
    </location>
</feature>
<dbReference type="Gene3D" id="3.90.190.10">
    <property type="entry name" value="Protein tyrosine phosphatase superfamily"/>
    <property type="match status" value="1"/>
</dbReference>
<evidence type="ECO:0000256" key="4">
    <source>
        <dbReference type="PROSITE-ProRule" id="PRU00723"/>
    </source>
</evidence>
<dbReference type="SMART" id="SM00356">
    <property type="entry name" value="ZnF_C3H1"/>
    <property type="match status" value="3"/>
</dbReference>
<dbReference type="AlphaFoldDB" id="A0A023B527"/>
<dbReference type="PANTHER" id="PTHR14493:SF50">
    <property type="entry name" value="RING FINGER PROTEIN UNKEMPT"/>
    <property type="match status" value="1"/>
</dbReference>
<dbReference type="GO" id="GO:0008270">
    <property type="term" value="F:zinc ion binding"/>
    <property type="evidence" value="ECO:0007669"/>
    <property type="project" value="UniProtKB-KW"/>
</dbReference>
<dbReference type="EMBL" id="AFNH02000710">
    <property type="protein sequence ID" value="EZG58339.1"/>
    <property type="molecule type" value="Genomic_DNA"/>
</dbReference>
<keyword evidence="1 4" id="KW-0479">Metal-binding</keyword>
<dbReference type="RefSeq" id="XP_011130972.1">
    <property type="nucleotide sequence ID" value="XM_011132670.1"/>
</dbReference>
<dbReference type="SUPFAM" id="SSF52799">
    <property type="entry name" value="(Phosphotyrosine protein) phosphatases II"/>
    <property type="match status" value="1"/>
</dbReference>
<evidence type="ECO:0000256" key="3">
    <source>
        <dbReference type="ARBA" id="ARBA00022833"/>
    </source>
</evidence>
<proteinExistence type="predicted"/>
<dbReference type="OrthoDB" id="20534at2759"/>
<feature type="zinc finger region" description="C3H1-type" evidence="4">
    <location>
        <begin position="694"/>
        <end position="731"/>
    </location>
</feature>
<reference evidence="7" key="1">
    <citation type="submission" date="2013-12" db="EMBL/GenBank/DDBJ databases">
        <authorList>
            <person name="Omoto C.K."/>
            <person name="Sibley D."/>
            <person name="Venepally P."/>
            <person name="Hadjithomas M."/>
            <person name="Karamycheva S."/>
            <person name="Brunk B."/>
            <person name="Roos D."/>
            <person name="Caler E."/>
            <person name="Lorenzi H."/>
        </authorList>
    </citation>
    <scope>NUCLEOTIDE SEQUENCE</scope>
</reference>
<evidence type="ECO:0000256" key="1">
    <source>
        <dbReference type="ARBA" id="ARBA00022723"/>
    </source>
</evidence>
<keyword evidence="8" id="KW-1185">Reference proteome</keyword>
<evidence type="ECO:0000313" key="8">
    <source>
        <dbReference type="Proteomes" id="UP000019763"/>
    </source>
</evidence>
<keyword evidence="3 4" id="KW-0862">Zinc</keyword>
<name>A0A023B527_GRENI</name>
<dbReference type="PANTHER" id="PTHR14493">
    <property type="entry name" value="UNKEMPT FAMILY MEMBER"/>
    <property type="match status" value="1"/>
</dbReference>
<evidence type="ECO:0000256" key="2">
    <source>
        <dbReference type="ARBA" id="ARBA00022771"/>
    </source>
</evidence>
<evidence type="ECO:0000259" key="6">
    <source>
        <dbReference type="PROSITE" id="PS50103"/>
    </source>
</evidence>
<dbReference type="eggNOG" id="KOG1595">
    <property type="taxonomic scope" value="Eukaryota"/>
</dbReference>
<dbReference type="Gene3D" id="3.30.1370.210">
    <property type="match status" value="1"/>
</dbReference>
<dbReference type="VEuPathDB" id="CryptoDB:GNI_094930"/>
<dbReference type="InterPro" id="IPR016130">
    <property type="entry name" value="Tyr_Pase_AS"/>
</dbReference>
<feature type="region of interest" description="Disordered" evidence="5">
    <location>
        <begin position="823"/>
        <end position="863"/>
    </location>
</feature>
<sequence length="903" mass="101975">MTRVSFMDLVSFGEGGLELCSIPHNSGGVNGHIDKSGEAKCSQELLEALRAAREGQIDNEVDPIVPGFLYIGSSDRCRDARTMARLGIGAIVSLVQPEFEYDVVALEHTGVRIYCLEIPDTVDYAVIKDVRACLQHLEQDLYAGDMTKYTPEITIDSIDRTGSSQHHDSTYHDSTYHDSTYHAPGLFVHCHKGLSRSAVFVLAILLYRIYLVLPDPTAASNIAVGTVNFPSPDELLERIIVRCRRIMPNVSFRSQINLLYECLCSLRKRDPFSHMFDRKNLISRRRCEFFFVCKFLETYLAVKGRCLAECWEYVSNNVVRKIPRLIETVTKCNPYTMWVRKSSPIRKTWPWIMLGVQLDLFLLYQTRIPLGTHSHQSQEKSFAKNSVLVNNRYKRNDTHNGGGDGTKIRDDRGDSRYGLTYDGLPKNASKIPTTVQDFCLTDHGLVDSESGSNLLFPFTLPDTLLWSAENGESRHELIAYCLGLGPSPVLQKTDKWTISTQLDNFRQNLFQCKEKLTSFVNKHGLRSWSMFLARMICIKCDFCLTEVENELEAQNVLRLAEESACQAESNEFRPQRRVPSTASKKSAARVCSNLSLEHTLLFRAILSGMDRFKASLVTSGDSEAATANSGMNYNANFKIQPADDGFHQLLTLEELALFRTQLCDAVCKGACPLPDRCASSHCLTWQRRNPLLFFYSATLCPEIEFIRRNNRMTLVRKCNRGRQCPYAHSKEEELYHPMIYKTKLCRAQPNCKRYFCPFAHSPAELKPRMTLEKYQTILQQRGKPASPASHVISAASTEACSQTEIDRWRLDDNLPSLFIDTPPREGGARSPVSSPTIFFQTAPDLGDSPLRAAPGGSPRTGSDREYENLWREIALILAHEDDDDTRGLDLLIKSLILSSQNAP</sequence>
<dbReference type="PROSITE" id="PS00383">
    <property type="entry name" value="TYR_PHOSPHATASE_1"/>
    <property type="match status" value="1"/>
</dbReference>
<evidence type="ECO:0000313" key="7">
    <source>
        <dbReference type="EMBL" id="EZG58339.1"/>
    </source>
</evidence>
<comment type="caution">
    <text evidence="7">The sequence shown here is derived from an EMBL/GenBank/DDBJ whole genome shotgun (WGS) entry which is preliminary data.</text>
</comment>